<feature type="signal peptide" evidence="1">
    <location>
        <begin position="1"/>
        <end position="29"/>
    </location>
</feature>
<proteinExistence type="predicted"/>
<evidence type="ECO:0000313" key="2">
    <source>
        <dbReference type="EMBL" id="GAA2214996.1"/>
    </source>
</evidence>
<feature type="chain" id="PRO_5047277459" description="Secreted protein" evidence="1">
    <location>
        <begin position="30"/>
        <end position="228"/>
    </location>
</feature>
<evidence type="ECO:0000256" key="1">
    <source>
        <dbReference type="SAM" id="SignalP"/>
    </source>
</evidence>
<dbReference type="EMBL" id="BAAAQX010000046">
    <property type="protein sequence ID" value="GAA2214996.1"/>
    <property type="molecule type" value="Genomic_DNA"/>
</dbReference>
<evidence type="ECO:0008006" key="4">
    <source>
        <dbReference type="Google" id="ProtNLM"/>
    </source>
</evidence>
<accession>A0ABN3CZP4</accession>
<sequence length="228" mass="23637">MALRKSRHTAAAFLVAAGVIVLAAAPAGAADGSGLRPGDVVCTDRAYSDRGAWAYGNATHQAPVTWTVRTSATVDGPETELLRRTQWELTSVRVTSPSPGPAYYRACLTNTSDATVHYRLSLGPVPGPKVLTGVGPHTAVLGAGARACGEWAAGWEAPALRLAGTSSVPVLFAIRAANGDGEILGEQPLETTASIDRALTPPITQSYEVCVTNTSPSTATLSWEVTRA</sequence>
<reference evidence="2 3" key="1">
    <citation type="journal article" date="2019" name="Int. J. Syst. Evol. Microbiol.">
        <title>The Global Catalogue of Microorganisms (GCM) 10K type strain sequencing project: providing services to taxonomists for standard genome sequencing and annotation.</title>
        <authorList>
            <consortium name="The Broad Institute Genomics Platform"/>
            <consortium name="The Broad Institute Genome Sequencing Center for Infectious Disease"/>
            <person name="Wu L."/>
            <person name="Ma J."/>
        </authorList>
    </citation>
    <scope>NUCLEOTIDE SEQUENCE [LARGE SCALE GENOMIC DNA]</scope>
    <source>
        <strain evidence="2 3">JCM 16114</strain>
    </source>
</reference>
<name>A0ABN3CZP4_9ACTN</name>
<organism evidence="2 3">
    <name type="scientific">Nonomuraea monospora</name>
    <dbReference type="NCBI Taxonomy" id="568818"/>
    <lineage>
        <taxon>Bacteria</taxon>
        <taxon>Bacillati</taxon>
        <taxon>Actinomycetota</taxon>
        <taxon>Actinomycetes</taxon>
        <taxon>Streptosporangiales</taxon>
        <taxon>Streptosporangiaceae</taxon>
        <taxon>Nonomuraea</taxon>
    </lineage>
</organism>
<keyword evidence="3" id="KW-1185">Reference proteome</keyword>
<keyword evidence="1" id="KW-0732">Signal</keyword>
<dbReference type="Proteomes" id="UP001499843">
    <property type="component" value="Unassembled WGS sequence"/>
</dbReference>
<dbReference type="RefSeq" id="WP_344493354.1">
    <property type="nucleotide sequence ID" value="NZ_BAAAQX010000046.1"/>
</dbReference>
<gene>
    <name evidence="2" type="ORF">GCM10009850_104630</name>
</gene>
<comment type="caution">
    <text evidence="2">The sequence shown here is derived from an EMBL/GenBank/DDBJ whole genome shotgun (WGS) entry which is preliminary data.</text>
</comment>
<evidence type="ECO:0000313" key="3">
    <source>
        <dbReference type="Proteomes" id="UP001499843"/>
    </source>
</evidence>
<protein>
    <recommendedName>
        <fullName evidence="4">Secreted protein</fullName>
    </recommendedName>
</protein>